<feature type="signal peptide" evidence="1">
    <location>
        <begin position="1"/>
        <end position="24"/>
    </location>
</feature>
<accession>A0A9Q1JQB7</accession>
<keyword evidence="3" id="KW-1185">Reference proteome</keyword>
<name>A0A9Q1JQB7_9CARY</name>
<dbReference type="PANTHER" id="PTHR33390">
    <property type="entry name" value="STRESS UP-REGULATED NOD 19 PROTEIN"/>
    <property type="match status" value="1"/>
</dbReference>
<evidence type="ECO:0000313" key="2">
    <source>
        <dbReference type="EMBL" id="KAJ8429079.1"/>
    </source>
</evidence>
<dbReference type="AlphaFoldDB" id="A0A9Q1JQB7"/>
<dbReference type="OrthoDB" id="1923469at2759"/>
<evidence type="ECO:0000313" key="3">
    <source>
        <dbReference type="Proteomes" id="UP001153076"/>
    </source>
</evidence>
<dbReference type="InterPro" id="IPR011692">
    <property type="entry name" value="Stress_up-reg_Nod19"/>
</dbReference>
<dbReference type="Pfam" id="PF07712">
    <property type="entry name" value="SURNod19"/>
    <property type="match status" value="1"/>
</dbReference>
<dbReference type="Proteomes" id="UP001153076">
    <property type="component" value="Unassembled WGS sequence"/>
</dbReference>
<protein>
    <recommendedName>
        <fullName evidence="4">Stress up-regulated Nod 19</fullName>
    </recommendedName>
</protein>
<sequence>MVKYSLSWLYFLALFLALSWESSGACRPHERRVKSAEFFSPEFVLKPGSVANKFYHNIDFPRGHIGIKSFDAEVVDEFGVSVPLHETYLHHWVVMRYYLRVGAEDTGLNRDLNKNMSDFVPVRNSGPCPALGQYFGLGSETRKTPTHVPDPYAIEAGSPDEIPPGYEERWLLNVHAIDTRGAVDRLGCTECRCNLYNVTEDEHGRPLKPDYEGGLLCCYDQTQCKVNEGFALSSRKLYLKYTVKWVDWDKSVLPVNIYIFDITDTWKKSEGSKRRHVCQIEYEVKACESSGGSANACIDVKKKTFIMPKGGYLIYGVAHQHSGGVGSALYGKDGRVICSSMPSYGKGKEAGNEAGYIVGMSTCYPHPGSLKISDGETLVLESNYSSSQRHTGVMGLFYILVADEVPRQRSYLKALCENSVWLTVLLRLLERWYLKTAGCHCRCQLSTEASKVRWIDDV</sequence>
<evidence type="ECO:0008006" key="4">
    <source>
        <dbReference type="Google" id="ProtNLM"/>
    </source>
</evidence>
<proteinExistence type="predicted"/>
<organism evidence="2 3">
    <name type="scientific">Carnegiea gigantea</name>
    <dbReference type="NCBI Taxonomy" id="171969"/>
    <lineage>
        <taxon>Eukaryota</taxon>
        <taxon>Viridiplantae</taxon>
        <taxon>Streptophyta</taxon>
        <taxon>Embryophyta</taxon>
        <taxon>Tracheophyta</taxon>
        <taxon>Spermatophyta</taxon>
        <taxon>Magnoliopsida</taxon>
        <taxon>eudicotyledons</taxon>
        <taxon>Gunneridae</taxon>
        <taxon>Pentapetalae</taxon>
        <taxon>Caryophyllales</taxon>
        <taxon>Cactineae</taxon>
        <taxon>Cactaceae</taxon>
        <taxon>Cactoideae</taxon>
        <taxon>Echinocereeae</taxon>
        <taxon>Carnegiea</taxon>
    </lineage>
</organism>
<reference evidence="2" key="1">
    <citation type="submission" date="2022-04" db="EMBL/GenBank/DDBJ databases">
        <title>Carnegiea gigantea Genome sequencing and assembly v2.</title>
        <authorList>
            <person name="Copetti D."/>
            <person name="Sanderson M.J."/>
            <person name="Burquez A."/>
            <person name="Wojciechowski M.F."/>
        </authorList>
    </citation>
    <scope>NUCLEOTIDE SEQUENCE</scope>
    <source>
        <strain evidence="2">SGP5-SGP5p</strain>
        <tissue evidence="2">Aerial part</tissue>
    </source>
</reference>
<feature type="chain" id="PRO_5040391577" description="Stress up-regulated Nod 19" evidence="1">
    <location>
        <begin position="25"/>
        <end position="458"/>
    </location>
</feature>
<evidence type="ECO:0000256" key="1">
    <source>
        <dbReference type="SAM" id="SignalP"/>
    </source>
</evidence>
<gene>
    <name evidence="2" type="ORF">Cgig2_006820</name>
</gene>
<dbReference type="PANTHER" id="PTHR33390:SF1">
    <property type="entry name" value="STRESS UP-REGULATED NOD 19 PROTEIN"/>
    <property type="match status" value="1"/>
</dbReference>
<keyword evidence="1" id="KW-0732">Signal</keyword>
<dbReference type="EMBL" id="JAKOGI010000939">
    <property type="protein sequence ID" value="KAJ8429079.1"/>
    <property type="molecule type" value="Genomic_DNA"/>
</dbReference>
<comment type="caution">
    <text evidence="2">The sequence shown here is derived from an EMBL/GenBank/DDBJ whole genome shotgun (WGS) entry which is preliminary data.</text>
</comment>